<name>A4VNS1_STUS1</name>
<evidence type="ECO:0000313" key="2">
    <source>
        <dbReference type="Proteomes" id="UP000000233"/>
    </source>
</evidence>
<accession>A4VNS1</accession>
<dbReference type="AlphaFoldDB" id="A4VNS1"/>
<proteinExistence type="predicted"/>
<sequence length="92" mass="10372">MPRRLAGSSCDALALWQIDQQRAEHELRQTRLGEHLFAKRHARIVLGFDRLLPNSGHLPEGVAIRPNHGRLTLLIAHHIRSFALRGGTLLIC</sequence>
<dbReference type="HOGENOM" id="CLU_2411008_0_0_6"/>
<evidence type="ECO:0000313" key="1">
    <source>
        <dbReference type="EMBL" id="ABP80622.1"/>
    </source>
</evidence>
<reference evidence="1 2" key="1">
    <citation type="journal article" date="2008" name="Proc. Natl. Acad. Sci. U.S.A.">
        <title>Nitrogen fixation island and rhizosphere competence traits in the genome of root-associated Pseudomonas stutzeri A1501.</title>
        <authorList>
            <person name="Yan Y."/>
            <person name="Yang J."/>
            <person name="Dou Y."/>
            <person name="Chen M."/>
            <person name="Ping S."/>
            <person name="Peng J."/>
            <person name="Lu W."/>
            <person name="Zhang W."/>
            <person name="Yao Z."/>
            <person name="Li H."/>
            <person name="Liu W."/>
            <person name="He S."/>
            <person name="Geng L."/>
            <person name="Zhang X."/>
            <person name="Yang F."/>
            <person name="Yu H."/>
            <person name="Zhan Y."/>
            <person name="Li D."/>
            <person name="Lin Z."/>
            <person name="Wang Y."/>
            <person name="Elmerich C."/>
            <person name="Lin M."/>
            <person name="Jin Q."/>
        </authorList>
    </citation>
    <scope>NUCLEOTIDE SEQUENCE [LARGE SCALE GENOMIC DNA]</scope>
    <source>
        <strain evidence="1 2">A1501</strain>
    </source>
</reference>
<dbReference type="Proteomes" id="UP000000233">
    <property type="component" value="Chromosome"/>
</dbReference>
<protein>
    <submittedName>
        <fullName evidence="1">Uncharacterized protein</fullName>
    </submittedName>
</protein>
<gene>
    <name evidence="1" type="ordered locus">PST_2976</name>
</gene>
<dbReference type="EMBL" id="CP000304">
    <property type="protein sequence ID" value="ABP80622.1"/>
    <property type="molecule type" value="Genomic_DNA"/>
</dbReference>
<keyword evidence="2" id="KW-1185">Reference proteome</keyword>
<organism evidence="1 2">
    <name type="scientific">Stutzerimonas stutzeri (strain A1501)</name>
    <name type="common">Pseudomonas stutzeri</name>
    <dbReference type="NCBI Taxonomy" id="379731"/>
    <lineage>
        <taxon>Bacteria</taxon>
        <taxon>Pseudomonadati</taxon>
        <taxon>Pseudomonadota</taxon>
        <taxon>Gammaproteobacteria</taxon>
        <taxon>Pseudomonadales</taxon>
        <taxon>Pseudomonadaceae</taxon>
        <taxon>Stutzerimonas</taxon>
    </lineage>
</organism>
<dbReference type="KEGG" id="psa:PST_2976"/>